<evidence type="ECO:0000259" key="9">
    <source>
        <dbReference type="Pfam" id="PF14416"/>
    </source>
</evidence>
<dbReference type="Proteomes" id="UP000316621">
    <property type="component" value="Chromosome 8"/>
</dbReference>
<dbReference type="EMBL" id="CM010722">
    <property type="protein sequence ID" value="RZC72874.1"/>
    <property type="molecule type" value="Genomic_DNA"/>
</dbReference>
<evidence type="ECO:0000313" key="11">
    <source>
        <dbReference type="Proteomes" id="UP000316621"/>
    </source>
</evidence>
<dbReference type="InterPro" id="IPR029962">
    <property type="entry name" value="TBL"/>
</dbReference>
<dbReference type="InterPro" id="IPR026057">
    <property type="entry name" value="TBL_C"/>
</dbReference>
<evidence type="ECO:0000259" key="8">
    <source>
        <dbReference type="Pfam" id="PF13839"/>
    </source>
</evidence>
<keyword evidence="5 7" id="KW-1133">Transmembrane helix</keyword>
<evidence type="ECO:0000256" key="7">
    <source>
        <dbReference type="SAM" id="Phobius"/>
    </source>
</evidence>
<protein>
    <submittedName>
        <fullName evidence="10">Uncharacterized protein</fullName>
    </submittedName>
</protein>
<name>A0A4Y7KHP8_PAPSO</name>
<evidence type="ECO:0000256" key="1">
    <source>
        <dbReference type="ARBA" id="ARBA00004167"/>
    </source>
</evidence>
<keyword evidence="3 7" id="KW-0812">Transmembrane</keyword>
<dbReference type="InterPro" id="IPR025846">
    <property type="entry name" value="TBL_N"/>
</dbReference>
<feature type="domain" description="Trichome birefringence-like C-terminal" evidence="8">
    <location>
        <begin position="214"/>
        <end position="503"/>
    </location>
</feature>
<accession>A0A4Y7KHP8</accession>
<comment type="subcellular location">
    <subcellularLocation>
        <location evidence="1">Membrane</location>
        <topology evidence="1">Single-pass membrane protein</topology>
    </subcellularLocation>
</comment>
<keyword evidence="11" id="KW-1185">Reference proteome</keyword>
<feature type="transmembrane region" description="Helical" evidence="7">
    <location>
        <begin position="26"/>
        <end position="52"/>
    </location>
</feature>
<evidence type="ECO:0000256" key="2">
    <source>
        <dbReference type="ARBA" id="ARBA00007727"/>
    </source>
</evidence>
<evidence type="ECO:0000256" key="4">
    <source>
        <dbReference type="ARBA" id="ARBA00022968"/>
    </source>
</evidence>
<dbReference type="GO" id="GO:0016413">
    <property type="term" value="F:O-acetyltransferase activity"/>
    <property type="evidence" value="ECO:0007669"/>
    <property type="project" value="InterPro"/>
</dbReference>
<dbReference type="Pfam" id="PF13839">
    <property type="entry name" value="PC-Esterase"/>
    <property type="match status" value="1"/>
</dbReference>
<feature type="domain" description="Trichome birefringence-like N-terminal" evidence="9">
    <location>
        <begin position="150"/>
        <end position="200"/>
    </location>
</feature>
<organism evidence="10 11">
    <name type="scientific">Papaver somniferum</name>
    <name type="common">Opium poppy</name>
    <dbReference type="NCBI Taxonomy" id="3469"/>
    <lineage>
        <taxon>Eukaryota</taxon>
        <taxon>Viridiplantae</taxon>
        <taxon>Streptophyta</taxon>
        <taxon>Embryophyta</taxon>
        <taxon>Tracheophyta</taxon>
        <taxon>Spermatophyta</taxon>
        <taxon>Magnoliopsida</taxon>
        <taxon>Ranunculales</taxon>
        <taxon>Papaveraceae</taxon>
        <taxon>Papaveroideae</taxon>
        <taxon>Papaver</taxon>
    </lineage>
</organism>
<keyword evidence="6 7" id="KW-0472">Membrane</keyword>
<gene>
    <name evidence="10" type="ORF">C5167_048352</name>
</gene>
<dbReference type="GO" id="GO:0016020">
    <property type="term" value="C:membrane"/>
    <property type="evidence" value="ECO:0007669"/>
    <property type="project" value="UniProtKB-SubCell"/>
</dbReference>
<evidence type="ECO:0000256" key="5">
    <source>
        <dbReference type="ARBA" id="ARBA00022989"/>
    </source>
</evidence>
<dbReference type="AlphaFoldDB" id="A0A4Y7KHP8"/>
<proteinExistence type="inferred from homology"/>
<reference evidence="10 11" key="1">
    <citation type="journal article" date="2018" name="Science">
        <title>The opium poppy genome and morphinan production.</title>
        <authorList>
            <person name="Guo L."/>
            <person name="Winzer T."/>
            <person name="Yang X."/>
            <person name="Li Y."/>
            <person name="Ning Z."/>
            <person name="He Z."/>
            <person name="Teodor R."/>
            <person name="Lu Y."/>
            <person name="Bowser T.A."/>
            <person name="Graham I.A."/>
            <person name="Ye K."/>
        </authorList>
    </citation>
    <scope>NUCLEOTIDE SEQUENCE [LARGE SCALE GENOMIC DNA]</scope>
    <source>
        <strain evidence="11">cv. HN1</strain>
        <tissue evidence="10">Leaves</tissue>
    </source>
</reference>
<evidence type="ECO:0000256" key="6">
    <source>
        <dbReference type="ARBA" id="ARBA00023136"/>
    </source>
</evidence>
<evidence type="ECO:0000313" key="10">
    <source>
        <dbReference type="EMBL" id="RZC72874.1"/>
    </source>
</evidence>
<dbReference type="OrthoDB" id="1870385at2759"/>
<dbReference type="PANTHER" id="PTHR32285">
    <property type="entry name" value="PROTEIN TRICHOME BIREFRINGENCE-LIKE 9-RELATED"/>
    <property type="match status" value="1"/>
</dbReference>
<sequence>MKKIWEKSCYLIRKFHQCSQRNGSSILIGFGFVLGASILVLVTIISMLPLLMNFMLPNNVKCFYTSSSTTCNTTMVTASFVSSNSYPEFPKNSTETHQPEKRRTDNLFVNSTIVSMDQQRDGELAVTKENFNNAASSSYSRSDKSSDIGDCDLFEGEWVRDHDPNKYYSPGSCPYVEEAFACNSNGRPDDEFLHWRWQSRQQTNAACNNIPSYLNATDFLERLRGKKLVFTGDSLNRNMFSSLLCILWHAIPDKSRVFKPPGNTDFKSRGDISLMYADYNCTVVFVWAPFLVNETNIAGRRSHAELKPEPQTLRLDVINDKAASVYRDADVVVFNSWHWWTDQKTYKGLNYFQEGNYLYPKLRLVKAYKKALNTWRNWINRNIDSNKTQVVFRGYSVPHFVGGRWNTGGKCNLETMPINSNNTYVDTSAPKVKILENTLRKMKTPVIYLNISKLSYYRSDGHPSLYQKYFKTTQERLAATPFQDCIHWCLPGVPDTWNELLYASLLKAGKGSFHRNEPETNSLDRAKQQII</sequence>
<dbReference type="GO" id="GO:0005794">
    <property type="term" value="C:Golgi apparatus"/>
    <property type="evidence" value="ECO:0007669"/>
    <property type="project" value="TreeGrafter"/>
</dbReference>
<comment type="similarity">
    <text evidence="2">Belongs to the PC-esterase family. TBL subfamily.</text>
</comment>
<keyword evidence="4" id="KW-0735">Signal-anchor</keyword>
<dbReference type="Gramene" id="RZC72874">
    <property type="protein sequence ID" value="RZC72874"/>
    <property type="gene ID" value="C5167_048352"/>
</dbReference>
<evidence type="ECO:0000256" key="3">
    <source>
        <dbReference type="ARBA" id="ARBA00022692"/>
    </source>
</evidence>
<dbReference type="Pfam" id="PF14416">
    <property type="entry name" value="PMR5N"/>
    <property type="match status" value="1"/>
</dbReference>
<dbReference type="PANTHER" id="PTHR32285:SF208">
    <property type="entry name" value="PROTEIN TRICHOME BIREFRINGENCE-LIKE 2"/>
    <property type="match status" value="1"/>
</dbReference>